<evidence type="ECO:0000256" key="1">
    <source>
        <dbReference type="SAM" id="MobiDB-lite"/>
    </source>
</evidence>
<gene>
    <name evidence="5" type="ORF">AULFYP135_01379</name>
</gene>
<feature type="compositionally biased region" description="Gly residues" evidence="1">
    <location>
        <begin position="608"/>
        <end position="629"/>
    </location>
</feature>
<evidence type="ECO:0008006" key="6">
    <source>
        <dbReference type="Google" id="ProtNLM"/>
    </source>
</evidence>
<dbReference type="EMBL" id="CACRSL010000003">
    <property type="protein sequence ID" value="VYT03522.1"/>
    <property type="molecule type" value="Genomic_DNA"/>
</dbReference>
<feature type="domain" description="Predicted membrane protein YciQ-like C-terminal" evidence="4">
    <location>
        <begin position="262"/>
        <end position="435"/>
    </location>
</feature>
<feature type="transmembrane region" description="Helical" evidence="2">
    <location>
        <begin position="227"/>
        <end position="249"/>
    </location>
</feature>
<evidence type="ECO:0000259" key="4">
    <source>
        <dbReference type="Pfam" id="PF20990"/>
    </source>
</evidence>
<dbReference type="Pfam" id="PF09972">
    <property type="entry name" value="DUF2207"/>
    <property type="match status" value="1"/>
</dbReference>
<feature type="domain" description="DUF2207" evidence="3">
    <location>
        <begin position="25"/>
        <end position="213"/>
    </location>
</feature>
<keyword evidence="2" id="KW-0812">Transmembrane</keyword>
<evidence type="ECO:0000313" key="5">
    <source>
        <dbReference type="EMBL" id="VYT03522.1"/>
    </source>
</evidence>
<keyword evidence="2" id="KW-0472">Membrane</keyword>
<evidence type="ECO:0000259" key="3">
    <source>
        <dbReference type="Pfam" id="PF09972"/>
    </source>
</evidence>
<dbReference type="InterPro" id="IPR048389">
    <property type="entry name" value="YciQ-like_C"/>
</dbReference>
<dbReference type="SUPFAM" id="SSF103473">
    <property type="entry name" value="MFS general substrate transporter"/>
    <property type="match status" value="1"/>
</dbReference>
<dbReference type="InterPro" id="IPR018702">
    <property type="entry name" value="DUF2207"/>
</dbReference>
<feature type="transmembrane region" description="Helical" evidence="2">
    <location>
        <begin position="407"/>
        <end position="430"/>
    </location>
</feature>
<dbReference type="InterPro" id="IPR036259">
    <property type="entry name" value="MFS_trans_sf"/>
</dbReference>
<keyword evidence="2" id="KW-1133">Transmembrane helix</keyword>
<organism evidence="5">
    <name type="scientific">uncultured Anaerotruncus sp</name>
    <dbReference type="NCBI Taxonomy" id="905011"/>
    <lineage>
        <taxon>Bacteria</taxon>
        <taxon>Bacillati</taxon>
        <taxon>Bacillota</taxon>
        <taxon>Clostridia</taxon>
        <taxon>Eubacteriales</taxon>
        <taxon>Oscillospiraceae</taxon>
        <taxon>Anaerotruncus</taxon>
        <taxon>environmental samples</taxon>
    </lineage>
</organism>
<evidence type="ECO:0000256" key="2">
    <source>
        <dbReference type="SAM" id="Phobius"/>
    </source>
</evidence>
<reference evidence="5" key="1">
    <citation type="submission" date="2019-11" db="EMBL/GenBank/DDBJ databases">
        <authorList>
            <person name="Feng L."/>
        </authorList>
    </citation>
    <scope>NUCLEOTIDE SEQUENCE</scope>
    <source>
        <strain evidence="5">AundefinedLFYP135</strain>
    </source>
</reference>
<feature type="transmembrane region" description="Helical" evidence="2">
    <location>
        <begin position="471"/>
        <end position="490"/>
    </location>
</feature>
<feature type="region of interest" description="Disordered" evidence="1">
    <location>
        <begin position="588"/>
        <end position="629"/>
    </location>
</feature>
<protein>
    <recommendedName>
        <fullName evidence="6">DUF2207 domain-containing protein</fullName>
    </recommendedName>
</protein>
<dbReference type="Pfam" id="PF20990">
    <property type="entry name" value="DUF2207_C"/>
    <property type="match status" value="2"/>
</dbReference>
<feature type="domain" description="Predicted membrane protein YciQ-like C-terminal" evidence="4">
    <location>
        <begin position="437"/>
        <end position="550"/>
    </location>
</feature>
<feature type="transmembrane region" description="Helical" evidence="2">
    <location>
        <begin position="377"/>
        <end position="401"/>
    </location>
</feature>
<sequence>MFLFTCSGFAVSGRPSRTSSRYAYEIDQYNVSIQVGEDNVYHVTEELNVHYNQSRRGILRYITYRGAIGREIEGKLLQHSYRAKITDVNVEGAPFTTYKEDGNFVIQIGDPNRYVTGDQSYRISYSYDPGEDGTSVLDEVYYNLIPDDWDAPIAAGAFTVTLPKSFDTQKVEFTGGRYGGVDTGLVDWSVSGNTISGQLTRSLSPGEGITLRVNLPDGYFVGVRTDLGLVVLLYAITLAAGAAGIFLWFKLGRDEKLVPTVEFYPPEGLTSADVGYIIDGYSDNEDLISLIIYWASKGYLKIEETDPGFVLYKLQELPMDAKSYENILFQGLFHSRDSVSDKELEEKFHSTLESAKTQLKDYFQSSKSRRIFTGSSLVARVLASLIAIVPIAALALLGSYIKGVSELWFVPVALFAVLFLISLILMMVTYDRWNSQSSGKRLGLFGGSCVLCGVSLLFLMCYGVYIVSMPAATLLCIGASVLLALLAVVMKKHTPQGQAWTEKILGLREFIETAELDRINTLVEENPEYFYSVLPFAYVLGLTDKWAKQFESIAVPPPTWYVSSDPHSVYTTMWMVRRLNRCTRSMAHAMTSVPPPPPSARSSNRGSGRSGRSGGFSGGGHGGGGGRSW</sequence>
<name>A0A6N2TFU8_9FIRM</name>
<dbReference type="AlphaFoldDB" id="A0A6N2TFU8"/>
<proteinExistence type="predicted"/>
<accession>A0A6N2TFU8</accession>
<feature type="transmembrane region" description="Helical" evidence="2">
    <location>
        <begin position="442"/>
        <end position="465"/>
    </location>
</feature>